<accession>A0A094IWU9</accession>
<dbReference type="AlphaFoldDB" id="A0A094IWU9"/>
<keyword evidence="3" id="KW-1185">Reference proteome</keyword>
<dbReference type="GO" id="GO:0004668">
    <property type="term" value="F:protein-arginine deiminase activity"/>
    <property type="evidence" value="ECO:0007669"/>
    <property type="project" value="InterPro"/>
</dbReference>
<evidence type="ECO:0000256" key="1">
    <source>
        <dbReference type="ARBA" id="ARBA00022801"/>
    </source>
</evidence>
<dbReference type="EMBL" id="JPER01000006">
    <property type="protein sequence ID" value="KFZ30284.1"/>
    <property type="molecule type" value="Genomic_DNA"/>
</dbReference>
<dbReference type="STRING" id="435908.IDSA_11055"/>
<dbReference type="RefSeq" id="WP_034776729.1">
    <property type="nucleotide sequence ID" value="NZ_JPER01000006.1"/>
</dbReference>
<evidence type="ECO:0008006" key="4">
    <source>
        <dbReference type="Google" id="ProtNLM"/>
    </source>
</evidence>
<dbReference type="GO" id="GO:0009446">
    <property type="term" value="P:putrescine biosynthetic process"/>
    <property type="evidence" value="ECO:0007669"/>
    <property type="project" value="InterPro"/>
</dbReference>
<dbReference type="GO" id="GO:0047632">
    <property type="term" value="F:agmatine deiminase activity"/>
    <property type="evidence" value="ECO:0007669"/>
    <property type="project" value="TreeGrafter"/>
</dbReference>
<name>A0A094IWU9_9GAMM</name>
<evidence type="ECO:0000313" key="3">
    <source>
        <dbReference type="Proteomes" id="UP000054363"/>
    </source>
</evidence>
<comment type="caution">
    <text evidence="2">The sequence shown here is derived from an EMBL/GenBank/DDBJ whole genome shotgun (WGS) entry which is preliminary data.</text>
</comment>
<dbReference type="Proteomes" id="UP000054363">
    <property type="component" value="Unassembled WGS sequence"/>
</dbReference>
<evidence type="ECO:0000313" key="2">
    <source>
        <dbReference type="EMBL" id="KFZ30284.1"/>
    </source>
</evidence>
<dbReference type="InterPro" id="IPR007466">
    <property type="entry name" value="Peptidyl-Arg-deiminase_porph"/>
</dbReference>
<protein>
    <recommendedName>
        <fullName evidence="4">Agmatine deiminase</fullName>
    </recommendedName>
</protein>
<dbReference type="OrthoDB" id="9808013at2"/>
<dbReference type="Gene3D" id="3.75.10.10">
    <property type="entry name" value="L-arginine/glycine Amidinotransferase, Chain A"/>
    <property type="match status" value="1"/>
</dbReference>
<keyword evidence="1" id="KW-0378">Hydrolase</keyword>
<reference evidence="2 3" key="1">
    <citation type="submission" date="2014-06" db="EMBL/GenBank/DDBJ databases">
        <title>The draft genome sequence of Idiomarina salinarum ISL-52.</title>
        <authorList>
            <person name="Du J."/>
            <person name="Shao Z."/>
        </authorList>
    </citation>
    <scope>NUCLEOTIDE SEQUENCE [LARGE SCALE GENOMIC DNA]</scope>
    <source>
        <strain evidence="2 3">ISL-52</strain>
    </source>
</reference>
<dbReference type="Pfam" id="PF04371">
    <property type="entry name" value="PAD_porph"/>
    <property type="match status" value="1"/>
</dbReference>
<dbReference type="PANTHER" id="PTHR31377">
    <property type="entry name" value="AGMATINE DEIMINASE-RELATED"/>
    <property type="match status" value="1"/>
</dbReference>
<dbReference type="SUPFAM" id="SSF55909">
    <property type="entry name" value="Pentein"/>
    <property type="match status" value="1"/>
</dbReference>
<proteinExistence type="predicted"/>
<gene>
    <name evidence="2" type="ORF">IDSA_11055</name>
</gene>
<dbReference type="eggNOG" id="COG2957">
    <property type="taxonomic scope" value="Bacteria"/>
</dbReference>
<organism evidence="2 3">
    <name type="scientific">Pseudidiomarina salinarum</name>
    <dbReference type="NCBI Taxonomy" id="435908"/>
    <lineage>
        <taxon>Bacteria</taxon>
        <taxon>Pseudomonadati</taxon>
        <taxon>Pseudomonadota</taxon>
        <taxon>Gammaproteobacteria</taxon>
        <taxon>Alteromonadales</taxon>
        <taxon>Idiomarinaceae</taxon>
        <taxon>Pseudidiomarina</taxon>
    </lineage>
</organism>
<sequence length="350" mass="39012">MLLADWQLKGPLLALWPARADVWREQGVPAQRQLLELLLTVQPFHPVVLGVTPRELTRARASVPAAVPLFPISYNDAWPRDIGPLWCQPAFQQSPVAQGFGFNAWGGLYQDHQHDRQFARGLARQLGIGYQADKLVLEGGAVSHDGQGTLIVHSRSVMRNNPGLRKTQIEHKLKQLLGVQQIHWLNWAHPDDETGGHVDNQMLFADEDSLVCACPPKESAFYDAYLKETDAVRQLRNSRGQCYRIIELPQPEPLWLPAERFITVRRQAGVRRRGDQAILPSYVNFIRLPRAILVPQFGLDTDSEALATMRQAFPQLQVSGVAASEFIMAGGGPHCMTLNLPQSPLLPASA</sequence>
<dbReference type="PANTHER" id="PTHR31377:SF0">
    <property type="entry name" value="AGMATINE DEIMINASE-RELATED"/>
    <property type="match status" value="1"/>
</dbReference>